<evidence type="ECO:0000313" key="11">
    <source>
        <dbReference type="EMBL" id="GMI36821.1"/>
    </source>
</evidence>
<feature type="signal peptide" evidence="8">
    <location>
        <begin position="1"/>
        <end position="28"/>
    </location>
</feature>
<keyword evidence="5 7" id="KW-0472">Membrane</keyword>
<reference evidence="12" key="1">
    <citation type="journal article" date="2023" name="Commun. Biol.">
        <title>Genome analysis of Parmales, the sister group of diatoms, reveals the evolutionary specialization of diatoms from phago-mixotrophs to photoautotrophs.</title>
        <authorList>
            <person name="Ban H."/>
            <person name="Sato S."/>
            <person name="Yoshikawa S."/>
            <person name="Yamada K."/>
            <person name="Nakamura Y."/>
            <person name="Ichinomiya M."/>
            <person name="Sato N."/>
            <person name="Blanc-Mathieu R."/>
            <person name="Endo H."/>
            <person name="Kuwata A."/>
            <person name="Ogata H."/>
        </authorList>
    </citation>
    <scope>NUCLEOTIDE SEQUENCE [LARGE SCALE GENOMIC DNA]</scope>
</reference>
<evidence type="ECO:0000256" key="1">
    <source>
        <dbReference type="ARBA" id="ARBA00004141"/>
    </source>
</evidence>
<keyword evidence="3" id="KW-0677">Repeat</keyword>
<name>A0A9W7G8U3_9STRA</name>
<dbReference type="PROSITE" id="PS50259">
    <property type="entry name" value="G_PROTEIN_RECEP_F3_4"/>
    <property type="match status" value="1"/>
</dbReference>
<dbReference type="SMART" id="SM00060">
    <property type="entry name" value="FN3"/>
    <property type="match status" value="3"/>
</dbReference>
<dbReference type="GO" id="GO:0016020">
    <property type="term" value="C:membrane"/>
    <property type="evidence" value="ECO:0007669"/>
    <property type="project" value="UniProtKB-SubCell"/>
</dbReference>
<comment type="caution">
    <text evidence="11">The sequence shown here is derived from an EMBL/GenBank/DDBJ whole genome shotgun (WGS) entry which is preliminary data.</text>
</comment>
<feature type="region of interest" description="Disordered" evidence="6">
    <location>
        <begin position="1774"/>
        <end position="1816"/>
    </location>
</feature>
<dbReference type="EMBL" id="BRYA01000069">
    <property type="protein sequence ID" value="GMI36821.1"/>
    <property type="molecule type" value="Genomic_DNA"/>
</dbReference>
<evidence type="ECO:0000256" key="7">
    <source>
        <dbReference type="SAM" id="Phobius"/>
    </source>
</evidence>
<evidence type="ECO:0000259" key="10">
    <source>
        <dbReference type="PROSITE" id="PS50853"/>
    </source>
</evidence>
<keyword evidence="4 7" id="KW-1133">Transmembrane helix</keyword>
<comment type="subcellular location">
    <subcellularLocation>
        <location evidence="1">Membrane</location>
        <topology evidence="1">Multi-pass membrane protein</topology>
    </subcellularLocation>
</comment>
<dbReference type="SUPFAM" id="SSF49265">
    <property type="entry name" value="Fibronectin type III"/>
    <property type="match status" value="2"/>
</dbReference>
<feature type="transmembrane region" description="Helical" evidence="7">
    <location>
        <begin position="1731"/>
        <end position="1750"/>
    </location>
</feature>
<feature type="domain" description="G-protein coupled receptors family 3 profile" evidence="9">
    <location>
        <begin position="1483"/>
        <end position="1719"/>
    </location>
</feature>
<dbReference type="Pfam" id="PF00003">
    <property type="entry name" value="7tm_3"/>
    <property type="match status" value="1"/>
</dbReference>
<dbReference type="PANTHER" id="PTHR13817">
    <property type="entry name" value="TITIN"/>
    <property type="match status" value="1"/>
</dbReference>
<feature type="transmembrane region" description="Helical" evidence="7">
    <location>
        <begin position="1486"/>
        <end position="1508"/>
    </location>
</feature>
<feature type="region of interest" description="Disordered" evidence="6">
    <location>
        <begin position="272"/>
        <end position="291"/>
    </location>
</feature>
<protein>
    <submittedName>
        <fullName evidence="11">Uncharacterized protein</fullName>
    </submittedName>
</protein>
<dbReference type="Pfam" id="PF00041">
    <property type="entry name" value="fn3"/>
    <property type="match status" value="1"/>
</dbReference>
<evidence type="ECO:0000256" key="8">
    <source>
        <dbReference type="SAM" id="SignalP"/>
    </source>
</evidence>
<dbReference type="Proteomes" id="UP001165065">
    <property type="component" value="Unassembled WGS sequence"/>
</dbReference>
<sequence>MLTLTYPLMLSTVLTFALVLLRSPKVAAHDFLIFSGLVDDGLVKGVQIFNPTSSAVNMYLYDVFSGDTVVSNPTAVDAEYNPIEAKNRFTLCWDLGEDEASSSCMLNPGQSMVLSSCSVTSSAAMNALALKVPGVLAASPSYNSVTGDDWLVLGLLDTSTGSYTVVDVIGDYNTATSVSYSGIGSDGVEVATNDAGIKRVKTLASFPVPRTSWETTEWTFQETDITGSSTLDYMRYHFADMFECTQDSDCPADVPSVCDITLKQCVETTNAPTDAPTQAPTTQPTQAPTNAPTPTAEYVCKHENCKSDQFCSKLTLACEACSLCDLNEKANDDRCPVKCSPIMFTSYIEVGMNKALQVFNPNQYSVRFEDYAFFILQYSSGSTTYSFRSLRRPISDDERITIPSGQTVVLVSSPHAKITPFLPNTNFYRVSLGSFFKFTGNDPVFVAEFKDNGVDEAVEWDEIGVIFDIIGDTSTPGPWSNGGVSTDQQAIVRNSSVAMTGNKGTWSFTGSSGSQYSWEPSEWGKKLEEGSEEGGIDAIDADLTFLGYHYQDSFQCSSHDQCPFNPLSQLEDGFCFKDQSCKLCHYCVEDADAYGGNCPDKCPAKCSGTIPKDTCPDCGTEKSFIPSPDSISIDLARDQPSDKLTATVNVTWCSSSDYDTLSPPLTDAASANITLHFFDVKTNKPLNDKVHNVRFPSGITTVPSSEACDGDFEYRVTLPISRPYLSIKASVLLYDECQVDNSDMSSQITLDESSPTWFTSQNTLTRTRIVPVVAGSTSETAVVQWQVPLLNCDSCSIIGYDVYMSRDDGDYVIVEESTIQTVALLRGLTTGKNYRFKVSATTSIGTSELSHPSSVFVVAPEAPDSPPLVYFEAHETSPFRSVDAIVVKGTVNGASITEYTLKYDIAPFDFSTPSTVVLSTSSDTDRISSTGATFKLSDLLAGTMYKFRATATNSVGDSEESDEFDYRTADITPSSISFSDKIGSTFDSVDVTVSPGEKFDAALTSCNLTYWVDGSVSDMIVTSAEVDSDNNFVFPLNNLDPGAKYNFRASVLNQRNFKQFAPQKTYTMDEMRDTTLRFVKDEDSKFSSVRVTVVPGEKNDGVLEACTLIYFAWKNGMRRGPDFNVTVESINEANNFDFDITWLEPDTSYCFLAEAKNDRGVVQRSKDSGVSCLYVYKTDAMAETKIEFEKDPRAKFSSVEVIVTPGELEDAPLKNATLKFLKKEDFMNGTYSDEKIIFADAHSDGQRMFNFKGEHGASHVEGHLVKLEPSTTFCFSVVVFNDNGVKQTAGPCIEYDTDAMRLTTIQLIDIKGEDNVYDVKVVPGEVGYTISNYTLIWGKGKAQSGMPPCDFDGGNKSITRNPEANKFTFSGADAVTFDKEGTYCLYSVVELKDHELKQVSPGITKDYLVGECEEKFFEIKDVTQRDDTCFADNDQFLLQFDVVRGEDHANCDNSNRNLFRCQDGDSEECVVVNCPYVGFTSFEGKIIAAISGFGALICFTTAAIFFYLRKRMTIKIAQPAFLITFCVSAALINLYSILKLPAGNAITCLGRNLLFHVSVMIYYGVLVVKLYRVYQLFLSKAASNLKRVKVTAVDAMKVLVLPLVVNVSFLIYFEFGIIHQDEAITGGIDYVTPIDYETDAVKKVSAPYKDITVPKCANNSSRYGYLNAVPYVLDGVLLIAALVLLSKVKGVSKKLAEKAQIGNVVLQSFTGALLISCVLGPKGVPKTIQDIFFSLLLSIMTTSAVLQFLLPKLRDGFKHGWDVSPEDLQVRERGIGSRGDSGRFSNRDQQKEANLGVFNNNPKTGKGKGATGGGRTGGVYHANRGKKFVSSFKKKAEFVKNEKEEDEGREIEMEEVGVKVGKDERSSVFGQENPMRAHLGTMAERTRTSVSHI</sequence>
<feature type="transmembrane region" description="Helical" evidence="7">
    <location>
        <begin position="1595"/>
        <end position="1613"/>
    </location>
</feature>
<keyword evidence="12" id="KW-1185">Reference proteome</keyword>
<dbReference type="PANTHER" id="PTHR13817:SF73">
    <property type="entry name" value="FIBRONECTIN TYPE-III DOMAIN-CONTAINING PROTEIN"/>
    <property type="match status" value="1"/>
</dbReference>
<evidence type="ECO:0000256" key="5">
    <source>
        <dbReference type="ARBA" id="ARBA00023136"/>
    </source>
</evidence>
<feature type="transmembrane region" description="Helical" evidence="7">
    <location>
        <begin position="1700"/>
        <end position="1719"/>
    </location>
</feature>
<feature type="compositionally biased region" description="Gly residues" evidence="6">
    <location>
        <begin position="1807"/>
        <end position="1816"/>
    </location>
</feature>
<proteinExistence type="predicted"/>
<dbReference type="InterPro" id="IPR013783">
    <property type="entry name" value="Ig-like_fold"/>
</dbReference>
<dbReference type="Gene3D" id="2.60.40.10">
    <property type="entry name" value="Immunoglobulins"/>
    <property type="match status" value="2"/>
</dbReference>
<accession>A0A9W7G8U3</accession>
<evidence type="ECO:0000313" key="12">
    <source>
        <dbReference type="Proteomes" id="UP001165065"/>
    </source>
</evidence>
<dbReference type="PROSITE" id="PS50853">
    <property type="entry name" value="FN3"/>
    <property type="match status" value="1"/>
</dbReference>
<evidence type="ECO:0000259" key="9">
    <source>
        <dbReference type="PROSITE" id="PS50259"/>
    </source>
</evidence>
<keyword evidence="2 7" id="KW-0812">Transmembrane</keyword>
<feature type="transmembrane region" description="Helical" evidence="7">
    <location>
        <begin position="1668"/>
        <end position="1688"/>
    </location>
</feature>
<dbReference type="OrthoDB" id="207131at2759"/>
<dbReference type="InterPro" id="IPR050964">
    <property type="entry name" value="Striated_Muscle_Regulatory"/>
</dbReference>
<dbReference type="InterPro" id="IPR017978">
    <property type="entry name" value="GPCR_3_C"/>
</dbReference>
<evidence type="ECO:0000256" key="4">
    <source>
        <dbReference type="ARBA" id="ARBA00022989"/>
    </source>
</evidence>
<dbReference type="InterPro" id="IPR003961">
    <property type="entry name" value="FN3_dom"/>
</dbReference>
<feature type="transmembrane region" description="Helical" evidence="7">
    <location>
        <begin position="1553"/>
        <end position="1574"/>
    </location>
</feature>
<keyword evidence="8" id="KW-0732">Signal</keyword>
<feature type="transmembrane region" description="Helical" evidence="7">
    <location>
        <begin position="1520"/>
        <end position="1538"/>
    </location>
</feature>
<feature type="domain" description="Fibronectin type-III" evidence="10">
    <location>
        <begin position="766"/>
        <end position="861"/>
    </location>
</feature>
<gene>
    <name evidence="11" type="ORF">TrCOL_g6997</name>
</gene>
<evidence type="ECO:0000256" key="2">
    <source>
        <dbReference type="ARBA" id="ARBA00022692"/>
    </source>
</evidence>
<dbReference type="GO" id="GO:0004930">
    <property type="term" value="F:G protein-coupled receptor activity"/>
    <property type="evidence" value="ECO:0007669"/>
    <property type="project" value="InterPro"/>
</dbReference>
<evidence type="ECO:0000256" key="6">
    <source>
        <dbReference type="SAM" id="MobiDB-lite"/>
    </source>
</evidence>
<dbReference type="CDD" id="cd00063">
    <property type="entry name" value="FN3"/>
    <property type="match status" value="2"/>
</dbReference>
<feature type="chain" id="PRO_5040882954" evidence="8">
    <location>
        <begin position="29"/>
        <end position="1893"/>
    </location>
</feature>
<organism evidence="11 12">
    <name type="scientific">Triparma columacea</name>
    <dbReference type="NCBI Taxonomy" id="722753"/>
    <lineage>
        <taxon>Eukaryota</taxon>
        <taxon>Sar</taxon>
        <taxon>Stramenopiles</taxon>
        <taxon>Ochrophyta</taxon>
        <taxon>Bolidophyceae</taxon>
        <taxon>Parmales</taxon>
        <taxon>Triparmaceae</taxon>
        <taxon>Triparma</taxon>
    </lineage>
</organism>
<evidence type="ECO:0000256" key="3">
    <source>
        <dbReference type="ARBA" id="ARBA00022737"/>
    </source>
</evidence>
<dbReference type="InterPro" id="IPR036116">
    <property type="entry name" value="FN3_sf"/>
</dbReference>